<feature type="transmembrane region" description="Helical" evidence="2">
    <location>
        <begin position="117"/>
        <end position="136"/>
    </location>
</feature>
<accession>A0AAN6ZKI4</accession>
<dbReference type="InterPro" id="IPR050879">
    <property type="entry name" value="Acyltransferase_3"/>
</dbReference>
<dbReference type="GO" id="GO:0016747">
    <property type="term" value="F:acyltransferase activity, transferring groups other than amino-acyl groups"/>
    <property type="evidence" value="ECO:0007669"/>
    <property type="project" value="InterPro"/>
</dbReference>
<name>A0AAN6ZKI4_9PEZI</name>
<dbReference type="EMBL" id="MU853620">
    <property type="protein sequence ID" value="KAK4140949.1"/>
    <property type="molecule type" value="Genomic_DNA"/>
</dbReference>
<keyword evidence="5" id="KW-1185">Reference proteome</keyword>
<evidence type="ECO:0000256" key="1">
    <source>
        <dbReference type="SAM" id="MobiDB-lite"/>
    </source>
</evidence>
<comment type="caution">
    <text evidence="4">The sequence shown here is derived from an EMBL/GenBank/DDBJ whole genome shotgun (WGS) entry which is preliminary data.</text>
</comment>
<dbReference type="InterPro" id="IPR002656">
    <property type="entry name" value="Acyl_transf_3_dom"/>
</dbReference>
<feature type="region of interest" description="Disordered" evidence="1">
    <location>
        <begin position="1"/>
        <end position="20"/>
    </location>
</feature>
<feature type="transmembrane region" description="Helical" evidence="2">
    <location>
        <begin position="359"/>
        <end position="378"/>
    </location>
</feature>
<evidence type="ECO:0000313" key="4">
    <source>
        <dbReference type="EMBL" id="KAK4140949.1"/>
    </source>
</evidence>
<feature type="transmembrane region" description="Helical" evidence="2">
    <location>
        <begin position="167"/>
        <end position="189"/>
    </location>
</feature>
<reference evidence="4" key="1">
    <citation type="journal article" date="2023" name="Mol. Phylogenet. Evol.">
        <title>Genome-scale phylogeny and comparative genomics of the fungal order Sordariales.</title>
        <authorList>
            <person name="Hensen N."/>
            <person name="Bonometti L."/>
            <person name="Westerberg I."/>
            <person name="Brannstrom I.O."/>
            <person name="Guillou S."/>
            <person name="Cros-Aarteil S."/>
            <person name="Calhoun S."/>
            <person name="Haridas S."/>
            <person name="Kuo A."/>
            <person name="Mondo S."/>
            <person name="Pangilinan J."/>
            <person name="Riley R."/>
            <person name="LaButti K."/>
            <person name="Andreopoulos B."/>
            <person name="Lipzen A."/>
            <person name="Chen C."/>
            <person name="Yan M."/>
            <person name="Daum C."/>
            <person name="Ng V."/>
            <person name="Clum A."/>
            <person name="Steindorff A."/>
            <person name="Ohm R.A."/>
            <person name="Martin F."/>
            <person name="Silar P."/>
            <person name="Natvig D.O."/>
            <person name="Lalanne C."/>
            <person name="Gautier V."/>
            <person name="Ament-Velasquez S.L."/>
            <person name="Kruys A."/>
            <person name="Hutchinson M.I."/>
            <person name="Powell A.J."/>
            <person name="Barry K."/>
            <person name="Miller A.N."/>
            <person name="Grigoriev I.V."/>
            <person name="Debuchy R."/>
            <person name="Gladieux P."/>
            <person name="Hiltunen Thoren M."/>
            <person name="Johannesson H."/>
        </authorList>
    </citation>
    <scope>NUCLEOTIDE SEQUENCE</scope>
    <source>
        <strain evidence="4">CBS 141.50</strain>
    </source>
</reference>
<evidence type="ECO:0000313" key="5">
    <source>
        <dbReference type="Proteomes" id="UP001302676"/>
    </source>
</evidence>
<sequence length="497" mass="56224">MPSDLDGSTEPKRDDDLQLGFEAPSSDMTAVASWLASAGGSGLMRVLSPWSSKPASQPEKLRPTAYLDGLRGFAAFLVYWHHHELWAHVPPQLTALESSFGFKGQHYFAALPGVRNFFHGGHFAVATFFVISGYVLSAKPISLIQAGDQAKLADNLGSALFRRWLRLYIPILATTFIYMTFVHAFGIWVDGLDAKSTYLQAAWDWYAEIKNFSFVFNSGQIGWLSYNFHLWSIPIEFKGSIVIYTALLAFSRCTRNARLWCQVGIIFYFLYIADGWFCALFTAGMLINDLEQLAAKDDLPSFFDRFKPHKTTIFYTLLAISTYLGGCPAHSADVAELRKNPGWYFLSFLKPQAVFDAKWFYLFWASVLLVASTPHIAWLKRFFETRFCQYLGRISFSLYLVHGPVLWTLGDRLYAAVGWPKDSRITNIPQWVDVFPLPKTGPLGLEIAFLVPHIILLPVTLYLAEVVTRAFDEPSVKFPQWFYRSTTTAARPARLPA</sequence>
<dbReference type="AlphaFoldDB" id="A0AAN6ZKI4"/>
<reference evidence="4" key="2">
    <citation type="submission" date="2023-05" db="EMBL/GenBank/DDBJ databases">
        <authorList>
            <consortium name="Lawrence Berkeley National Laboratory"/>
            <person name="Steindorff A."/>
            <person name="Hensen N."/>
            <person name="Bonometti L."/>
            <person name="Westerberg I."/>
            <person name="Brannstrom I.O."/>
            <person name="Guillou S."/>
            <person name="Cros-Aarteil S."/>
            <person name="Calhoun S."/>
            <person name="Haridas S."/>
            <person name="Kuo A."/>
            <person name="Mondo S."/>
            <person name="Pangilinan J."/>
            <person name="Riley R."/>
            <person name="Labutti K."/>
            <person name="Andreopoulos B."/>
            <person name="Lipzen A."/>
            <person name="Chen C."/>
            <person name="Yanf M."/>
            <person name="Daum C."/>
            <person name="Ng V."/>
            <person name="Clum A."/>
            <person name="Ohm R."/>
            <person name="Martin F."/>
            <person name="Silar P."/>
            <person name="Natvig D."/>
            <person name="Lalanne C."/>
            <person name="Gautier V."/>
            <person name="Ament-Velasquez S.L."/>
            <person name="Kruys A."/>
            <person name="Hutchinson M.I."/>
            <person name="Powell A.J."/>
            <person name="Barry K."/>
            <person name="Miller A.N."/>
            <person name="Grigoriev I.V."/>
            <person name="Debuchy R."/>
            <person name="Gladieux P."/>
            <person name="Thoren M.H."/>
            <person name="Johannesson H."/>
        </authorList>
    </citation>
    <scope>NUCLEOTIDE SEQUENCE</scope>
    <source>
        <strain evidence="4">CBS 141.50</strain>
    </source>
</reference>
<feature type="transmembrane region" description="Helical" evidence="2">
    <location>
        <begin position="443"/>
        <end position="464"/>
    </location>
</feature>
<feature type="domain" description="Acyltransferase 3" evidence="3">
    <location>
        <begin position="65"/>
        <end position="432"/>
    </location>
</feature>
<keyword evidence="2" id="KW-1133">Transmembrane helix</keyword>
<feature type="transmembrane region" description="Helical" evidence="2">
    <location>
        <begin position="390"/>
        <end position="410"/>
    </location>
</feature>
<dbReference type="PANTHER" id="PTHR23028">
    <property type="entry name" value="ACETYLTRANSFERASE"/>
    <property type="match status" value="1"/>
</dbReference>
<dbReference type="Pfam" id="PF01757">
    <property type="entry name" value="Acyl_transf_3"/>
    <property type="match status" value="1"/>
</dbReference>
<keyword evidence="4" id="KW-0808">Transferase</keyword>
<dbReference type="RefSeq" id="XP_062634320.1">
    <property type="nucleotide sequence ID" value="XM_062778118.1"/>
</dbReference>
<gene>
    <name evidence="4" type="ORF">C8A04DRAFT_14492</name>
</gene>
<protein>
    <submittedName>
        <fullName evidence="4">Acyltransferase family-domain-containing protein</fullName>
    </submittedName>
</protein>
<feature type="transmembrane region" description="Helical" evidence="2">
    <location>
        <begin position="228"/>
        <end position="251"/>
    </location>
</feature>
<proteinExistence type="predicted"/>
<keyword evidence="2" id="KW-0472">Membrane</keyword>
<evidence type="ECO:0000259" key="3">
    <source>
        <dbReference type="Pfam" id="PF01757"/>
    </source>
</evidence>
<feature type="transmembrane region" description="Helical" evidence="2">
    <location>
        <begin position="263"/>
        <end position="287"/>
    </location>
</feature>
<keyword evidence="2" id="KW-0812">Transmembrane</keyword>
<organism evidence="4 5">
    <name type="scientific">Dichotomopilus funicola</name>
    <dbReference type="NCBI Taxonomy" id="1934379"/>
    <lineage>
        <taxon>Eukaryota</taxon>
        <taxon>Fungi</taxon>
        <taxon>Dikarya</taxon>
        <taxon>Ascomycota</taxon>
        <taxon>Pezizomycotina</taxon>
        <taxon>Sordariomycetes</taxon>
        <taxon>Sordariomycetidae</taxon>
        <taxon>Sordariales</taxon>
        <taxon>Chaetomiaceae</taxon>
        <taxon>Dichotomopilus</taxon>
    </lineage>
</organism>
<evidence type="ECO:0000256" key="2">
    <source>
        <dbReference type="SAM" id="Phobius"/>
    </source>
</evidence>
<keyword evidence="4" id="KW-0012">Acyltransferase</keyword>
<dbReference type="PANTHER" id="PTHR23028:SF125">
    <property type="entry name" value="ACYLTRANSFERASE"/>
    <property type="match status" value="1"/>
</dbReference>
<dbReference type="GeneID" id="87814731"/>
<dbReference type="Proteomes" id="UP001302676">
    <property type="component" value="Unassembled WGS sequence"/>
</dbReference>